<gene>
    <name evidence="3" type="ORF">BJN45_14485</name>
</gene>
<dbReference type="RefSeq" id="WP_076096764.1">
    <property type="nucleotide sequence ID" value="NZ_MTHD01000005.1"/>
</dbReference>
<evidence type="ECO:0000256" key="1">
    <source>
        <dbReference type="SAM" id="Coils"/>
    </source>
</evidence>
<protein>
    <submittedName>
        <fullName evidence="3">Uncharacterized protein</fullName>
    </submittedName>
</protein>
<comment type="caution">
    <text evidence="3">The sequence shown here is derived from an EMBL/GenBank/DDBJ whole genome shotgun (WGS) entry which is preliminary data.</text>
</comment>
<name>A0A1R1I1M0_9RHOO</name>
<dbReference type="AlphaFoldDB" id="A0A1R1I1M0"/>
<evidence type="ECO:0000256" key="2">
    <source>
        <dbReference type="SAM" id="Phobius"/>
    </source>
</evidence>
<proteinExistence type="predicted"/>
<dbReference type="EMBL" id="MTHD01000005">
    <property type="protein sequence ID" value="OMG52648.1"/>
    <property type="molecule type" value="Genomic_DNA"/>
</dbReference>
<feature type="coiled-coil region" evidence="1">
    <location>
        <begin position="57"/>
        <end position="98"/>
    </location>
</feature>
<sequence length="119" mass="12885">MAIGWLTILSNVPWTDVIKNAPAVADGAKKLWKKVGGKTSTASNVPVAEAATPEDRIANLQARVDELHAQMLTASEVVRSLAEQNAQLIARVEKTRRRLLWLAMFTVGVAGIAVAAWLR</sequence>
<keyword evidence="2" id="KW-0812">Transmembrane</keyword>
<organism evidence="3 4">
    <name type="scientific">Azonexus hydrophilus</name>
    <dbReference type="NCBI Taxonomy" id="418702"/>
    <lineage>
        <taxon>Bacteria</taxon>
        <taxon>Pseudomonadati</taxon>
        <taxon>Pseudomonadota</taxon>
        <taxon>Betaproteobacteria</taxon>
        <taxon>Rhodocyclales</taxon>
        <taxon>Azonexaceae</taxon>
        <taxon>Azonexus</taxon>
    </lineage>
</organism>
<keyword evidence="2" id="KW-1133">Transmembrane helix</keyword>
<evidence type="ECO:0000313" key="3">
    <source>
        <dbReference type="EMBL" id="OMG52648.1"/>
    </source>
</evidence>
<evidence type="ECO:0000313" key="4">
    <source>
        <dbReference type="Proteomes" id="UP000187526"/>
    </source>
</evidence>
<dbReference type="Proteomes" id="UP000187526">
    <property type="component" value="Unassembled WGS sequence"/>
</dbReference>
<dbReference type="OrthoDB" id="8564508at2"/>
<keyword evidence="2" id="KW-0472">Membrane</keyword>
<reference evidence="3 4" key="1">
    <citation type="submission" date="2016-10" db="EMBL/GenBank/DDBJ databases">
        <title>Alkaliphiles isolated from bioreactors.</title>
        <authorList>
            <person name="Salah Z."/>
            <person name="Rout S.P."/>
            <person name="Humphreys P.N."/>
        </authorList>
    </citation>
    <scope>NUCLEOTIDE SEQUENCE [LARGE SCALE GENOMIC DNA]</scope>
    <source>
        <strain evidence="3 4">ZS02</strain>
    </source>
</reference>
<keyword evidence="4" id="KW-1185">Reference proteome</keyword>
<feature type="transmembrane region" description="Helical" evidence="2">
    <location>
        <begin position="99"/>
        <end position="118"/>
    </location>
</feature>
<accession>A0A1R1I1M0</accession>
<keyword evidence="1" id="KW-0175">Coiled coil</keyword>